<accession>A0A4Y2QK82</accession>
<dbReference type="AlphaFoldDB" id="A0A4Y2QK82"/>
<feature type="compositionally biased region" description="Basic and acidic residues" evidence="1">
    <location>
        <begin position="24"/>
        <end position="33"/>
    </location>
</feature>
<evidence type="ECO:0000313" key="3">
    <source>
        <dbReference type="Proteomes" id="UP000499080"/>
    </source>
</evidence>
<dbReference type="Proteomes" id="UP000499080">
    <property type="component" value="Unassembled WGS sequence"/>
</dbReference>
<protein>
    <submittedName>
        <fullName evidence="2">Uncharacterized protein</fullName>
    </submittedName>
</protein>
<proteinExistence type="predicted"/>
<dbReference type="EMBL" id="BGPR01014096">
    <property type="protein sequence ID" value="GBN63713.1"/>
    <property type="molecule type" value="Genomic_DNA"/>
</dbReference>
<reference evidence="2 3" key="1">
    <citation type="journal article" date="2019" name="Sci. Rep.">
        <title>Orb-weaving spider Araneus ventricosus genome elucidates the spidroin gene catalogue.</title>
        <authorList>
            <person name="Kono N."/>
            <person name="Nakamura H."/>
            <person name="Ohtoshi R."/>
            <person name="Moran D.A.P."/>
            <person name="Shinohara A."/>
            <person name="Yoshida Y."/>
            <person name="Fujiwara M."/>
            <person name="Mori M."/>
            <person name="Tomita M."/>
            <person name="Arakawa K."/>
        </authorList>
    </citation>
    <scope>NUCLEOTIDE SEQUENCE [LARGE SCALE GENOMIC DNA]</scope>
</reference>
<evidence type="ECO:0000313" key="2">
    <source>
        <dbReference type="EMBL" id="GBN63713.1"/>
    </source>
</evidence>
<name>A0A4Y2QK82_ARAVE</name>
<organism evidence="2 3">
    <name type="scientific">Araneus ventricosus</name>
    <name type="common">Orbweaver spider</name>
    <name type="synonym">Epeira ventricosa</name>
    <dbReference type="NCBI Taxonomy" id="182803"/>
    <lineage>
        <taxon>Eukaryota</taxon>
        <taxon>Metazoa</taxon>
        <taxon>Ecdysozoa</taxon>
        <taxon>Arthropoda</taxon>
        <taxon>Chelicerata</taxon>
        <taxon>Arachnida</taxon>
        <taxon>Araneae</taxon>
        <taxon>Araneomorphae</taxon>
        <taxon>Entelegynae</taxon>
        <taxon>Araneoidea</taxon>
        <taxon>Araneidae</taxon>
        <taxon>Araneus</taxon>
    </lineage>
</organism>
<gene>
    <name evidence="2" type="ORF">AVEN_68333_1</name>
</gene>
<keyword evidence="3" id="KW-1185">Reference proteome</keyword>
<sequence>MSVVRVSKQNTILQSHLGEIQVGIKKESPRDDSGSYPQRRKKRSHTQNPSPPFMNRSSFSSYKWYFISQNFKRSTTIIHPDYFVFNKSWFRDPSLSKVHLLHSPKNTALSTPIHVRDSVNRRLC</sequence>
<evidence type="ECO:0000256" key="1">
    <source>
        <dbReference type="SAM" id="MobiDB-lite"/>
    </source>
</evidence>
<comment type="caution">
    <text evidence="2">The sequence shown here is derived from an EMBL/GenBank/DDBJ whole genome shotgun (WGS) entry which is preliminary data.</text>
</comment>
<feature type="region of interest" description="Disordered" evidence="1">
    <location>
        <begin position="22"/>
        <end position="57"/>
    </location>
</feature>